<keyword evidence="3" id="KW-1185">Reference proteome</keyword>
<feature type="compositionally biased region" description="Polar residues" evidence="1">
    <location>
        <begin position="82"/>
        <end position="98"/>
    </location>
</feature>
<evidence type="ECO:0000313" key="2">
    <source>
        <dbReference type="EMBL" id="CAD1478722.1"/>
    </source>
</evidence>
<protein>
    <submittedName>
        <fullName evidence="2">Uncharacterized protein</fullName>
    </submittedName>
</protein>
<comment type="caution">
    <text evidence="2">The sequence shown here is derived from an EMBL/GenBank/DDBJ whole genome shotgun (WGS) entry which is preliminary data.</text>
</comment>
<organism evidence="2 3">
    <name type="scientific">Heterotrigona itama</name>
    <dbReference type="NCBI Taxonomy" id="395501"/>
    <lineage>
        <taxon>Eukaryota</taxon>
        <taxon>Metazoa</taxon>
        <taxon>Ecdysozoa</taxon>
        <taxon>Arthropoda</taxon>
        <taxon>Hexapoda</taxon>
        <taxon>Insecta</taxon>
        <taxon>Pterygota</taxon>
        <taxon>Neoptera</taxon>
        <taxon>Endopterygota</taxon>
        <taxon>Hymenoptera</taxon>
        <taxon>Apocrita</taxon>
        <taxon>Aculeata</taxon>
        <taxon>Apoidea</taxon>
        <taxon>Anthophila</taxon>
        <taxon>Apidae</taxon>
        <taxon>Heterotrigona</taxon>
    </lineage>
</organism>
<accession>A0A6V7HGZ9</accession>
<feature type="non-terminal residue" evidence="2">
    <location>
        <position position="1"/>
    </location>
</feature>
<gene>
    <name evidence="2" type="ORF">MHI_LOCUS822179</name>
</gene>
<feature type="region of interest" description="Disordered" evidence="1">
    <location>
        <begin position="79"/>
        <end position="98"/>
    </location>
</feature>
<dbReference type="EMBL" id="CAJDYZ010010974">
    <property type="protein sequence ID" value="CAD1478722.1"/>
    <property type="molecule type" value="Genomic_DNA"/>
</dbReference>
<dbReference type="AlphaFoldDB" id="A0A6V7HGZ9"/>
<proteinExistence type="predicted"/>
<evidence type="ECO:0000256" key="1">
    <source>
        <dbReference type="SAM" id="MobiDB-lite"/>
    </source>
</evidence>
<name>A0A6V7HGZ9_9HYME</name>
<evidence type="ECO:0000313" key="3">
    <source>
        <dbReference type="Proteomes" id="UP000752696"/>
    </source>
</evidence>
<dbReference type="Proteomes" id="UP000752696">
    <property type="component" value="Unassembled WGS sequence"/>
</dbReference>
<sequence>KLSIRSPFHTAVGFKPKEEEEGKNKTFTAFVRPFYAYSHYSGFIVYAMKGRKKEEEEEEAATIKALFERILRFRKKSRFQGMPQNSSQLINANKNNKN</sequence>
<reference evidence="2" key="1">
    <citation type="submission" date="2020-07" db="EMBL/GenBank/DDBJ databases">
        <authorList>
            <person name="Nazaruddin N."/>
        </authorList>
    </citation>
    <scope>NUCLEOTIDE SEQUENCE</scope>
</reference>